<dbReference type="Proteomes" id="UP000265419">
    <property type="component" value="Unassembled WGS sequence"/>
</dbReference>
<dbReference type="InterPro" id="IPR058009">
    <property type="entry name" value="TTP_Phage_16"/>
</dbReference>
<dbReference type="Pfam" id="PF25595">
    <property type="entry name" value="Phage_TTP_16"/>
    <property type="match status" value="1"/>
</dbReference>
<accession>A0A399J8I8</accession>
<dbReference type="RefSeq" id="WP_119425025.1">
    <property type="nucleotide sequence ID" value="NZ_QQXK01000019.1"/>
</dbReference>
<evidence type="ECO:0008006" key="3">
    <source>
        <dbReference type="Google" id="ProtNLM"/>
    </source>
</evidence>
<reference evidence="1 2" key="1">
    <citation type="submission" date="2018-07" db="EMBL/GenBank/DDBJ databases">
        <title>Arthrobacter sp. nov., isolated from raw cow's milk with high bacterial count.</title>
        <authorList>
            <person name="Hahne J."/>
            <person name="Isele D."/>
            <person name="Lipski A."/>
        </authorList>
    </citation>
    <scope>NUCLEOTIDE SEQUENCE [LARGE SCALE GENOMIC DNA]</scope>
    <source>
        <strain evidence="1 2">JZ R-35</strain>
    </source>
</reference>
<evidence type="ECO:0000313" key="2">
    <source>
        <dbReference type="Proteomes" id="UP000265419"/>
    </source>
</evidence>
<gene>
    <name evidence="1" type="ORF">DWB68_10130</name>
</gene>
<name>A0A399J8I8_9MICC</name>
<evidence type="ECO:0000313" key="1">
    <source>
        <dbReference type="EMBL" id="RII41875.1"/>
    </source>
</evidence>
<keyword evidence="2" id="KW-1185">Reference proteome</keyword>
<organism evidence="1 2">
    <name type="scientific">Galactobacter valiniphilus</name>
    <dbReference type="NCBI Taxonomy" id="2676122"/>
    <lineage>
        <taxon>Bacteria</taxon>
        <taxon>Bacillati</taxon>
        <taxon>Actinomycetota</taxon>
        <taxon>Actinomycetes</taxon>
        <taxon>Micrococcales</taxon>
        <taxon>Micrococcaceae</taxon>
        <taxon>Galactobacter</taxon>
    </lineage>
</organism>
<comment type="caution">
    <text evidence="1">The sequence shown here is derived from an EMBL/GenBank/DDBJ whole genome shotgun (WGS) entry which is preliminary data.</text>
</comment>
<dbReference type="EMBL" id="QQXK01000019">
    <property type="protein sequence ID" value="RII41875.1"/>
    <property type="molecule type" value="Genomic_DNA"/>
</dbReference>
<sequence>MPKMLNDANTKLAFVPTLADHRAPKVSELTGSGVLDLSCAITAADFVLGATGNDDVSDPALCTSTNSSVPGRDNYEAAMNFFRYTETAEDKAWTTFTKKGINGYLVRRIGQGEPDKKPFESPFKAGDEVQVYQVISGVPQILSPADAGFEKFKVQFYVQDNVDERAKVAAGA</sequence>
<protein>
    <recommendedName>
        <fullName evidence="3">Phage tail protein</fullName>
    </recommendedName>
</protein>
<proteinExistence type="predicted"/>
<dbReference type="AlphaFoldDB" id="A0A399J8I8"/>